<gene>
    <name evidence="1" type="ORF">CKO45_30300</name>
</gene>
<protein>
    <recommendedName>
        <fullName evidence="3">Transcriptional regulator</fullName>
    </recommendedName>
</protein>
<accession>A0ABS1D6W6</accession>
<name>A0ABS1D6W6_9PROT</name>
<evidence type="ECO:0000313" key="1">
    <source>
        <dbReference type="EMBL" id="MBK1662473.1"/>
    </source>
</evidence>
<organism evidence="1 2">
    <name type="scientific">Paracraurococcus ruber</name>
    <dbReference type="NCBI Taxonomy" id="77675"/>
    <lineage>
        <taxon>Bacteria</taxon>
        <taxon>Pseudomonadati</taxon>
        <taxon>Pseudomonadota</taxon>
        <taxon>Alphaproteobacteria</taxon>
        <taxon>Acetobacterales</taxon>
        <taxon>Roseomonadaceae</taxon>
        <taxon>Paracraurococcus</taxon>
    </lineage>
</organism>
<dbReference type="EMBL" id="NRSG01000578">
    <property type="protein sequence ID" value="MBK1662473.1"/>
    <property type="molecule type" value="Genomic_DNA"/>
</dbReference>
<comment type="caution">
    <text evidence="1">The sequence shown here is derived from an EMBL/GenBank/DDBJ whole genome shotgun (WGS) entry which is preliminary data.</text>
</comment>
<reference evidence="1 2" key="1">
    <citation type="journal article" date="2020" name="Microorganisms">
        <title>Osmotic Adaptation and Compatible Solute Biosynthesis of Phototrophic Bacteria as Revealed from Genome Analyses.</title>
        <authorList>
            <person name="Imhoff J.F."/>
            <person name="Rahn T."/>
            <person name="Kunzel S."/>
            <person name="Keller A."/>
            <person name="Neulinger S.C."/>
        </authorList>
    </citation>
    <scope>NUCLEOTIDE SEQUENCE [LARGE SCALE GENOMIC DNA]</scope>
    <source>
        <strain evidence="1 2">DSM 15382</strain>
    </source>
</reference>
<evidence type="ECO:0008006" key="3">
    <source>
        <dbReference type="Google" id="ProtNLM"/>
    </source>
</evidence>
<dbReference type="Proteomes" id="UP000697995">
    <property type="component" value="Unassembled WGS sequence"/>
</dbReference>
<keyword evidence="2" id="KW-1185">Reference proteome</keyword>
<sequence>MAISQELEGRGFTTPAAGVEMLGLKPKVAHSLLIARQRREDDVTLQLMAAALADASPDSSHQSASI</sequence>
<evidence type="ECO:0000313" key="2">
    <source>
        <dbReference type="Proteomes" id="UP000697995"/>
    </source>
</evidence>
<proteinExistence type="predicted"/>
<dbReference type="RefSeq" id="WP_133223067.1">
    <property type="nucleotide sequence ID" value="NZ_NRSG01000578.1"/>
</dbReference>